<dbReference type="CDD" id="cd00315">
    <property type="entry name" value="Cyt_C5_DNA_methylase"/>
    <property type="match status" value="1"/>
</dbReference>
<dbReference type="InterPro" id="IPR050750">
    <property type="entry name" value="C5-MTase"/>
</dbReference>
<comment type="similarity">
    <text evidence="6 7">Belongs to the class I-like SAM-binding methyltransferase superfamily. C5-methyltransferase family.</text>
</comment>
<name>M3NEY6_HELPX</name>
<reference evidence="9 10" key="1">
    <citation type="submission" date="2012-12" db="EMBL/GenBank/DDBJ databases">
        <authorList>
            <person name="Weinstock G."/>
            <person name="Sodergren E."/>
            <person name="Lobos E.A."/>
            <person name="Fulton L."/>
            <person name="Fulton R."/>
            <person name="Courtney L."/>
            <person name="Fronick C."/>
            <person name="O'Laughlin M."/>
            <person name="Godfrey J."/>
            <person name="Wilson R.M."/>
            <person name="Miner T."/>
            <person name="Farmer C."/>
            <person name="Delehaunty K."/>
            <person name="Cordes M."/>
            <person name="Minx P."/>
            <person name="Tomlinson C."/>
            <person name="Chen J."/>
            <person name="Wollam A."/>
            <person name="Pepin K.H."/>
            <person name="Bhonagiri V."/>
            <person name="Zhang X."/>
            <person name="Suruliraj S."/>
            <person name="Antonio M."/>
            <person name="Secka O."/>
            <person name="Thomas J."/>
            <person name="Warren W."/>
            <person name="Mitreva M."/>
            <person name="Mardis E.R."/>
            <person name="Wilson R.K."/>
        </authorList>
    </citation>
    <scope>NUCLEOTIDE SEQUENCE [LARGE SCALE GENOMIC DNA]</scope>
    <source>
        <strain evidence="9 10">GAM265BSii</strain>
    </source>
</reference>
<sequence length="258" mass="29288">MTVEQDLFTPLLKPNNFKPYFTDHKNQIVRFVDLFAGLGGLRLGFEQALFSIGLKSQCVLSSEIKKSALQAYINHFKETPQGDVTQIDTNAIPNFDILLAGFPCQPFSSAGKRRGLDDTRGTLFFEIMRFLLAKKPKGFLLENVPGLLTHDKGKTFSIMLGHLKECGYFVNYKLLNAKDFGVAQNRERLYIVGSLSCPIDLNNFPTTKCVFKDVQEHHLELLNTPFTKKFCLNLLQMNFMVRLLKIKEGLVIIFTRGI</sequence>
<evidence type="ECO:0000256" key="2">
    <source>
        <dbReference type="ARBA" id="ARBA00022679"/>
    </source>
</evidence>
<evidence type="ECO:0000313" key="10">
    <source>
        <dbReference type="Proteomes" id="UP000011872"/>
    </source>
</evidence>
<dbReference type="HOGENOM" id="CLU_1076761_0_0_7"/>
<evidence type="ECO:0000256" key="1">
    <source>
        <dbReference type="ARBA" id="ARBA00022603"/>
    </source>
</evidence>
<evidence type="ECO:0000256" key="3">
    <source>
        <dbReference type="ARBA" id="ARBA00022691"/>
    </source>
</evidence>
<dbReference type="PROSITE" id="PS51679">
    <property type="entry name" value="SAM_MT_C5"/>
    <property type="match status" value="1"/>
</dbReference>
<keyword evidence="1 6" id="KW-0489">Methyltransferase</keyword>
<comment type="catalytic activity">
    <reaction evidence="5 8">
        <text>a 2'-deoxycytidine in DNA + S-adenosyl-L-methionine = a 5-methyl-2'-deoxycytidine in DNA + S-adenosyl-L-homocysteine + H(+)</text>
        <dbReference type="Rhea" id="RHEA:13681"/>
        <dbReference type="Rhea" id="RHEA-COMP:11369"/>
        <dbReference type="Rhea" id="RHEA-COMP:11370"/>
        <dbReference type="ChEBI" id="CHEBI:15378"/>
        <dbReference type="ChEBI" id="CHEBI:57856"/>
        <dbReference type="ChEBI" id="CHEBI:59789"/>
        <dbReference type="ChEBI" id="CHEBI:85452"/>
        <dbReference type="ChEBI" id="CHEBI:85454"/>
        <dbReference type="EC" id="2.1.1.37"/>
    </reaction>
</comment>
<organism evidence="9 10">
    <name type="scientific">Helicobacter pylori GAM265BSii</name>
    <dbReference type="NCBI Taxonomy" id="1159049"/>
    <lineage>
        <taxon>Bacteria</taxon>
        <taxon>Pseudomonadati</taxon>
        <taxon>Campylobacterota</taxon>
        <taxon>Epsilonproteobacteria</taxon>
        <taxon>Campylobacterales</taxon>
        <taxon>Helicobacteraceae</taxon>
        <taxon>Helicobacter</taxon>
    </lineage>
</organism>
<dbReference type="Gene3D" id="3.40.50.150">
    <property type="entry name" value="Vaccinia Virus protein VP39"/>
    <property type="match status" value="1"/>
</dbReference>
<dbReference type="RefSeq" id="WP_001958341.1">
    <property type="nucleotide sequence ID" value="NZ_KB642322.1"/>
</dbReference>
<proteinExistence type="inferred from homology"/>
<dbReference type="Proteomes" id="UP000011872">
    <property type="component" value="Unassembled WGS sequence"/>
</dbReference>
<keyword evidence="2 6" id="KW-0808">Transferase</keyword>
<dbReference type="EC" id="2.1.1.37" evidence="8"/>
<dbReference type="PROSITE" id="PS00094">
    <property type="entry name" value="C5_MTASE_1"/>
    <property type="match status" value="1"/>
</dbReference>
<dbReference type="PRINTS" id="PR00105">
    <property type="entry name" value="C5METTRFRASE"/>
</dbReference>
<dbReference type="InterPro" id="IPR001525">
    <property type="entry name" value="C5_MeTfrase"/>
</dbReference>
<dbReference type="Pfam" id="PF00145">
    <property type="entry name" value="DNA_methylase"/>
    <property type="match status" value="1"/>
</dbReference>
<evidence type="ECO:0000256" key="8">
    <source>
        <dbReference type="RuleBase" id="RU000417"/>
    </source>
</evidence>
<dbReference type="GO" id="GO:0032259">
    <property type="term" value="P:methylation"/>
    <property type="evidence" value="ECO:0007669"/>
    <property type="project" value="UniProtKB-KW"/>
</dbReference>
<dbReference type="PANTHER" id="PTHR46098">
    <property type="entry name" value="TRNA (CYTOSINE(38)-C(5))-METHYLTRANSFERASE"/>
    <property type="match status" value="1"/>
</dbReference>
<keyword evidence="3 6" id="KW-0949">S-adenosyl-L-methionine</keyword>
<dbReference type="PANTHER" id="PTHR46098:SF1">
    <property type="entry name" value="TRNA (CYTOSINE(38)-C(5))-METHYLTRANSFERASE"/>
    <property type="match status" value="1"/>
</dbReference>
<comment type="caution">
    <text evidence="9">The sequence shown here is derived from an EMBL/GenBank/DDBJ whole genome shotgun (WGS) entry which is preliminary data.</text>
</comment>
<dbReference type="PATRIC" id="fig|1159049.3.peg.1576"/>
<evidence type="ECO:0000256" key="5">
    <source>
        <dbReference type="ARBA" id="ARBA00047422"/>
    </source>
</evidence>
<evidence type="ECO:0000256" key="4">
    <source>
        <dbReference type="ARBA" id="ARBA00022747"/>
    </source>
</evidence>
<dbReference type="InterPro" id="IPR029063">
    <property type="entry name" value="SAM-dependent_MTases_sf"/>
</dbReference>
<feature type="active site" evidence="6">
    <location>
        <position position="104"/>
    </location>
</feature>
<dbReference type="GO" id="GO:0009307">
    <property type="term" value="P:DNA restriction-modification system"/>
    <property type="evidence" value="ECO:0007669"/>
    <property type="project" value="UniProtKB-KW"/>
</dbReference>
<protein>
    <recommendedName>
        <fullName evidence="8">Cytosine-specific methyltransferase</fullName>
        <ecNumber evidence="8">2.1.1.37</ecNumber>
    </recommendedName>
</protein>
<evidence type="ECO:0000256" key="7">
    <source>
        <dbReference type="RuleBase" id="RU000416"/>
    </source>
</evidence>
<dbReference type="NCBIfam" id="TIGR00675">
    <property type="entry name" value="dcm"/>
    <property type="match status" value="1"/>
</dbReference>
<gene>
    <name evidence="9" type="ORF">HMPREF1421_01672</name>
</gene>
<dbReference type="InterPro" id="IPR018117">
    <property type="entry name" value="C5_DNA_meth_AS"/>
</dbReference>
<dbReference type="EMBL" id="APDY01000081">
    <property type="protein sequence ID" value="EMH26774.1"/>
    <property type="molecule type" value="Genomic_DNA"/>
</dbReference>
<dbReference type="AlphaFoldDB" id="M3NEY6"/>
<dbReference type="SUPFAM" id="SSF53335">
    <property type="entry name" value="S-adenosyl-L-methionine-dependent methyltransferases"/>
    <property type="match status" value="1"/>
</dbReference>
<evidence type="ECO:0000256" key="6">
    <source>
        <dbReference type="PROSITE-ProRule" id="PRU01016"/>
    </source>
</evidence>
<keyword evidence="4" id="KW-0680">Restriction system</keyword>
<accession>M3NEY6</accession>
<dbReference type="GO" id="GO:0003886">
    <property type="term" value="F:DNA (cytosine-5-)-methyltransferase activity"/>
    <property type="evidence" value="ECO:0007669"/>
    <property type="project" value="UniProtKB-EC"/>
</dbReference>
<evidence type="ECO:0000313" key="9">
    <source>
        <dbReference type="EMBL" id="EMH26774.1"/>
    </source>
</evidence>